<evidence type="ECO:0000313" key="2">
    <source>
        <dbReference type="EMBL" id="SQA97909.1"/>
    </source>
</evidence>
<dbReference type="Proteomes" id="UP000251197">
    <property type="component" value="Unassembled WGS sequence"/>
</dbReference>
<dbReference type="AlphaFoldDB" id="A0A291E3K0"/>
<gene>
    <name evidence="1" type="ORF">CO704_21500</name>
    <name evidence="2" type="ORF">NCTC12120_01756</name>
</gene>
<accession>A0A291E3K0</accession>
<evidence type="ECO:0000313" key="1">
    <source>
        <dbReference type="EMBL" id="ATF94486.1"/>
    </source>
</evidence>
<reference evidence="1 3" key="1">
    <citation type="submission" date="2017-09" db="EMBL/GenBank/DDBJ databases">
        <title>FDA dAtabase for Regulatory Grade micrObial Sequences (FDA-ARGOS): Supporting development and validation of Infectious Disease Dx tests.</title>
        <authorList>
            <person name="Minogue T."/>
            <person name="Wolcott M."/>
            <person name="Wasieloski L."/>
            <person name="Aguilar W."/>
            <person name="Moore D."/>
            <person name="Tallon L."/>
            <person name="Sadzewicz L."/>
            <person name="Ott S."/>
            <person name="Zhao X."/>
            <person name="Nagaraj S."/>
            <person name="Vavikolanu K."/>
            <person name="Aluvathingal J."/>
            <person name="Nadendla S."/>
            <person name="Sichtig H."/>
        </authorList>
    </citation>
    <scope>NUCLEOTIDE SEQUENCE [LARGE SCALE GENOMIC DNA]</scope>
    <source>
        <strain evidence="1 3">FDAARGOS_392</strain>
    </source>
</reference>
<evidence type="ECO:0000313" key="3">
    <source>
        <dbReference type="Proteomes" id="UP000217979"/>
    </source>
</evidence>
<protein>
    <submittedName>
        <fullName evidence="1">Uncharacterized protein</fullName>
    </submittedName>
</protein>
<dbReference type="RefSeq" id="WP_061274648.1">
    <property type="nucleotide sequence ID" value="NZ_CP023525.1"/>
</dbReference>
<reference evidence="2 4" key="2">
    <citation type="submission" date="2018-06" db="EMBL/GenBank/DDBJ databases">
        <authorList>
            <consortium name="Pathogen Informatics"/>
            <person name="Doyle S."/>
        </authorList>
    </citation>
    <scope>NUCLEOTIDE SEQUENCE [LARGE SCALE GENOMIC DNA]</scope>
    <source>
        <strain evidence="2 4">NCTC12120</strain>
    </source>
</reference>
<name>A0A291E3K0_9ENTR</name>
<proteinExistence type="predicted"/>
<dbReference type="EMBL" id="UAVU01000003">
    <property type="protein sequence ID" value="SQA97909.1"/>
    <property type="molecule type" value="Genomic_DNA"/>
</dbReference>
<organism evidence="1 3">
    <name type="scientific">Cedecea neteri</name>
    <dbReference type="NCBI Taxonomy" id="158822"/>
    <lineage>
        <taxon>Bacteria</taxon>
        <taxon>Pseudomonadati</taxon>
        <taxon>Pseudomonadota</taxon>
        <taxon>Gammaproteobacteria</taxon>
        <taxon>Enterobacterales</taxon>
        <taxon>Enterobacteriaceae</taxon>
        <taxon>Cedecea</taxon>
    </lineage>
</organism>
<dbReference type="EMBL" id="CP023525">
    <property type="protein sequence ID" value="ATF94486.1"/>
    <property type="molecule type" value="Genomic_DNA"/>
</dbReference>
<dbReference type="Proteomes" id="UP000217979">
    <property type="component" value="Chromosome"/>
</dbReference>
<evidence type="ECO:0000313" key="4">
    <source>
        <dbReference type="Proteomes" id="UP000251197"/>
    </source>
</evidence>
<sequence length="116" mass="13429">MQIVTFRPGLTGHRLYLVITRAYSRLSDRLLPLRHAPAEGPWIRNRSGHQAFRARAFRAKDGTWRGQVTFRTGWHAAEYRYGTLNTAAGHYRRRRDAFRAASLLAGQMATLRCRFN</sequence>